<dbReference type="Pfam" id="PF03152">
    <property type="entry name" value="UFD1_N1"/>
    <property type="match status" value="1"/>
</dbReference>
<dbReference type="AlphaFoldDB" id="A0AA38LYB8"/>
<dbReference type="Pfam" id="PF24842">
    <property type="entry name" value="UFD1_N2"/>
    <property type="match status" value="1"/>
</dbReference>
<dbReference type="EMBL" id="JAKWFO010000002">
    <property type="protein sequence ID" value="KAI9638716.1"/>
    <property type="molecule type" value="Genomic_DNA"/>
</dbReference>
<feature type="region of interest" description="Disordered" evidence="3">
    <location>
        <begin position="1"/>
        <end position="27"/>
    </location>
</feature>
<comment type="similarity">
    <text evidence="1">Belongs to the UFD1 family.</text>
</comment>
<dbReference type="Proteomes" id="UP001164286">
    <property type="component" value="Unassembled WGS sequence"/>
</dbReference>
<gene>
    <name evidence="6" type="ORF">MKK02DRAFT_35733</name>
</gene>
<feature type="region of interest" description="Disordered" evidence="3">
    <location>
        <begin position="269"/>
        <end position="296"/>
    </location>
</feature>
<comment type="caution">
    <text evidence="6">The sequence shown here is derived from an EMBL/GenBank/DDBJ whole genome shotgun (WGS) entry which is preliminary data.</text>
</comment>
<dbReference type="Gene3D" id="2.40.40.50">
    <property type="entry name" value="Ubiquitin fusion degradation protein UFD1, N-terminal domain"/>
    <property type="match status" value="1"/>
</dbReference>
<dbReference type="GO" id="GO:0006511">
    <property type="term" value="P:ubiquitin-dependent protein catabolic process"/>
    <property type="evidence" value="ECO:0007669"/>
    <property type="project" value="InterPro"/>
</dbReference>
<proteinExistence type="inferred from homology"/>
<feature type="domain" description="Ubiquitin fusion degradation protein UFD1 N-terminal subdomain 2" evidence="5">
    <location>
        <begin position="164"/>
        <end position="242"/>
    </location>
</feature>
<dbReference type="Gene3D" id="3.10.330.10">
    <property type="match status" value="1"/>
</dbReference>
<feature type="compositionally biased region" description="Gly residues" evidence="3">
    <location>
        <begin position="284"/>
        <end position="293"/>
    </location>
</feature>
<evidence type="ECO:0000259" key="4">
    <source>
        <dbReference type="Pfam" id="PF03152"/>
    </source>
</evidence>
<feature type="domain" description="Ubiquitin fusion degradation protein UFD1 N-terminal subdomain 1" evidence="4">
    <location>
        <begin position="62"/>
        <end position="161"/>
    </location>
</feature>
<evidence type="ECO:0000313" key="6">
    <source>
        <dbReference type="EMBL" id="KAI9638716.1"/>
    </source>
</evidence>
<evidence type="ECO:0000256" key="3">
    <source>
        <dbReference type="SAM" id="MobiDB-lite"/>
    </source>
</evidence>
<dbReference type="GO" id="GO:0036503">
    <property type="term" value="P:ERAD pathway"/>
    <property type="evidence" value="ECO:0007669"/>
    <property type="project" value="TreeGrafter"/>
</dbReference>
<dbReference type="PANTHER" id="PTHR12555:SF13">
    <property type="entry name" value="UBIQUITIN RECOGNITION FACTOR IN ER-ASSOCIATED DEGRADATION PROTEIN 1"/>
    <property type="match status" value="1"/>
</dbReference>
<evidence type="ECO:0000259" key="5">
    <source>
        <dbReference type="Pfam" id="PF24842"/>
    </source>
</evidence>
<feature type="compositionally biased region" description="Low complexity" evidence="3">
    <location>
        <begin position="451"/>
        <end position="461"/>
    </location>
</feature>
<dbReference type="RefSeq" id="XP_052948493.1">
    <property type="nucleotide sequence ID" value="XM_053089251.1"/>
</dbReference>
<dbReference type="GO" id="GO:0034098">
    <property type="term" value="C:VCP-NPL4-UFD1 AAA ATPase complex"/>
    <property type="evidence" value="ECO:0007669"/>
    <property type="project" value="TreeGrafter"/>
</dbReference>
<feature type="compositionally biased region" description="Basic and acidic residues" evidence="3">
    <location>
        <begin position="462"/>
        <end position="476"/>
    </location>
</feature>
<feature type="compositionally biased region" description="Low complexity" evidence="3">
    <location>
        <begin position="273"/>
        <end position="283"/>
    </location>
</feature>
<feature type="compositionally biased region" description="Basic and acidic residues" evidence="3">
    <location>
        <begin position="427"/>
        <end position="437"/>
    </location>
</feature>
<evidence type="ECO:0000256" key="2">
    <source>
        <dbReference type="ARBA" id="ARBA00022786"/>
    </source>
</evidence>
<accession>A0AA38LYB8</accession>
<reference evidence="6" key="1">
    <citation type="journal article" date="2022" name="G3 (Bethesda)">
        <title>High quality genome of the basidiomycete yeast Dioszegia hungarica PDD-24b-2 isolated from cloud water.</title>
        <authorList>
            <person name="Jarrige D."/>
            <person name="Haridas S."/>
            <person name="Bleykasten-Grosshans C."/>
            <person name="Joly M."/>
            <person name="Nadalig T."/>
            <person name="Sancelme M."/>
            <person name="Vuilleumier S."/>
            <person name="Grigoriev I.V."/>
            <person name="Amato P."/>
            <person name="Bringel F."/>
        </authorList>
    </citation>
    <scope>NUCLEOTIDE SEQUENCE</scope>
    <source>
        <strain evidence="6">PDD-24b-2</strain>
    </source>
</reference>
<dbReference type="InterPro" id="IPR055418">
    <property type="entry name" value="UFD1_N2"/>
</dbReference>
<protein>
    <submittedName>
        <fullName evidence="6">Ubiquitin fusion-degradation 1-like protein</fullName>
    </submittedName>
</protein>
<feature type="compositionally biased region" description="Acidic residues" evidence="3">
    <location>
        <begin position="1"/>
        <end position="13"/>
    </location>
</feature>
<dbReference type="InterPro" id="IPR055417">
    <property type="entry name" value="UFD1_N1"/>
</dbReference>
<evidence type="ECO:0000313" key="7">
    <source>
        <dbReference type="Proteomes" id="UP001164286"/>
    </source>
</evidence>
<keyword evidence="2" id="KW-0833">Ubl conjugation pathway</keyword>
<dbReference type="InterPro" id="IPR042299">
    <property type="entry name" value="Ufd1-like_Nn"/>
</dbReference>
<keyword evidence="7" id="KW-1185">Reference proteome</keyword>
<feature type="region of interest" description="Disordered" evidence="3">
    <location>
        <begin position="375"/>
        <end position="513"/>
    </location>
</feature>
<evidence type="ECO:0000256" key="1">
    <source>
        <dbReference type="ARBA" id="ARBA00006043"/>
    </source>
</evidence>
<dbReference type="InterPro" id="IPR004854">
    <property type="entry name" value="Ufd1-like"/>
</dbReference>
<dbReference type="GO" id="GO:0031593">
    <property type="term" value="F:polyubiquitin modification-dependent protein binding"/>
    <property type="evidence" value="ECO:0007669"/>
    <property type="project" value="TreeGrafter"/>
</dbReference>
<organism evidence="6 7">
    <name type="scientific">Dioszegia hungarica</name>
    <dbReference type="NCBI Taxonomy" id="4972"/>
    <lineage>
        <taxon>Eukaryota</taxon>
        <taxon>Fungi</taxon>
        <taxon>Dikarya</taxon>
        <taxon>Basidiomycota</taxon>
        <taxon>Agaricomycotina</taxon>
        <taxon>Tremellomycetes</taxon>
        <taxon>Tremellales</taxon>
        <taxon>Bulleribasidiaceae</taxon>
        <taxon>Dioszegia</taxon>
    </lineage>
</organism>
<dbReference type="PANTHER" id="PTHR12555">
    <property type="entry name" value="UBIQUITIN FUSION DEGRADATON PROTEIN 1"/>
    <property type="match status" value="1"/>
</dbReference>
<feature type="compositionally biased region" description="Acidic residues" evidence="3">
    <location>
        <begin position="477"/>
        <end position="513"/>
    </location>
</feature>
<dbReference type="GeneID" id="77728456"/>
<name>A0AA38LYB8_9TREE</name>
<sequence>MNHGYDDDDDDNDYQPPQQAHAGPSGILAQLMGGMGGGMGGGYGGGHNMFGGFGMAAPPSAYDDYFKAYSAAVMTGTERAEVLYGGKIIMPPSALAKLTGLDIDGPWTFHLRNPRNPAAYNTYAGVLEFVASEGVVHLPAWMMKSLNLNEGDPIRLTGTVMPVKGKLVKVQAQSRDFEQVSDPRAVLESAFRSYSVITKGSIIEISYNSLTFEFLIVDVQPPTDANGGISVLDTDLEVDFDVPKGYVEPPRPEPKAIPTMAEKLKIDLGGTTPASAGSSRPGSSLGGEGGSLEAGGSEVFMGVGQSLSGRKVRGKGLAKKIEEVDPSSTIIRNAKPRIITPDSLSSDPNRAVPAVLSLPPGKFFFGYTYVPFDHSKAPKPKPTAEEIAAAEESKPSFGGEGVTLKGKRKAAEPASASASGSGSGTGVKEEKEEKVDPWAKFGSGSGNTLRKAAGSTAASAGAKKEEEKPKQSKPEPDDIIDATMMDDDDEEEWDENGEMESDDDEVYIEVDSD</sequence>